<evidence type="ECO:0000259" key="5">
    <source>
        <dbReference type="Pfam" id="PF04357"/>
    </source>
</evidence>
<dbReference type="GO" id="GO:0009306">
    <property type="term" value="P:protein secretion"/>
    <property type="evidence" value="ECO:0007669"/>
    <property type="project" value="InterPro"/>
</dbReference>
<accession>A0A941GSU4</accession>
<evidence type="ECO:0000313" key="7">
    <source>
        <dbReference type="Proteomes" id="UP000767446"/>
    </source>
</evidence>
<reference evidence="6" key="1">
    <citation type="submission" date="2021-02" db="EMBL/GenBank/DDBJ databases">
        <title>Metagenome analyses of Stigonema ocellatum DSM 106950, Chlorogloea purpurea SAG 13.99 and Gomphosphaeria aponina DSM 107014.</title>
        <authorList>
            <person name="Marter P."/>
            <person name="Huang S."/>
        </authorList>
    </citation>
    <scope>NUCLEOTIDE SEQUENCE</scope>
    <source>
        <strain evidence="6">JP213</strain>
    </source>
</reference>
<keyword evidence="2" id="KW-0812">Transmembrane</keyword>
<name>A0A941GSU4_9CHRO</name>
<comment type="subcellular location">
    <subcellularLocation>
        <location evidence="1">Membrane</location>
        <topology evidence="1">Single-pass membrane protein</topology>
    </subcellularLocation>
</comment>
<dbReference type="Pfam" id="PF04357">
    <property type="entry name" value="TamB"/>
    <property type="match status" value="1"/>
</dbReference>
<evidence type="ECO:0000256" key="3">
    <source>
        <dbReference type="ARBA" id="ARBA00022989"/>
    </source>
</evidence>
<keyword evidence="3" id="KW-1133">Transmembrane helix</keyword>
<gene>
    <name evidence="6" type="ORF">DSM107014_06070</name>
</gene>
<sequence>MLTIISVLLLTLGGSLTYGWFLITRKLAPVAEKELTNLLNRPVKIGAVEGFALGGVRFASSEIPPTPTDPDRVTVEAVNVGFNPVKLLLANKLELNVTLLKPDFYIEQDINGHWVSTDINTPTPSGSGLQVQLKKLQIKDAQVTLVGRSATDTLKPPVELEVSRATGTILPDLITFNLTGKLAQGGELKLINSKFQPASNELTLGIQAKKLAVTAISNLLPLPLHLQSGTAEGNLQIKLKNGKVNHWQGNTHLNDVTFTIEEVMQSFSQTNGNLLFQGTEIELENVSTFFDLIPGIANGIIDTQGEYNILVQTEPVATANVIKTLQLPQPSIPISGEIKGAIQVTGPLDNPLINFDVTTTKTATINQVEFTSITANLQLQNSTLFIPQFQAIPKVGGETLGSGKIQLQDTNFLFDLQANNVPTNNTILPFSLGQISGKTQITGFLNQPESITATGAATAGGLTTKNFQLKQGKWSTILAAEQVKLSQLLPEFSHQVQGEINGTLNLEGNWGDWQDIRGKGTASLTAAGGKVIATNLEIANGSFSTLLIPEAIALNSFSENLRGELSGKLKVRGSLNPLNFNSIQATGALNFSEGIALIDRPLTTKMHWQGEKIEITEIRGKGVGGSGLIAVNLAGKTSEIIQELDLEIQAEEIQLESLPISGLEIGKIKLLGTTDFTGKITGNPNSPTVKGDLTLHNFTIAGNASGNSFRNSFESLLTGKVEIIPGEKVNLELAGVTDRIDLILDKENRPTTFLLQQNEIIAQGVSKGELLAMKVENIPLNLVKNYALQHSPKKIAAIPIGGKLNGEININWNSKATKGTVEVQQPVLGAIIGDRFLAQVQYIDGIGSVTEGKLVKGESEYLFNGSLNTKAENSYVASVQIVAGEIQDILQTLQIFEVSDLSNELYSQTYGSAADLYSPGEEQPLFAVGLPEKTILEQIGKLAEIQEEIADREKNQKREAVPKLANLRGTINGTVEVEGKETGITGANFNLEGKEWEWGEYKIKQAIAVGNYENGLLNLQPINIKIGENSEISLKGVYGGESQNGELQLTNFPLKLAQNYLPAHLKIDGMADANIQLAGSQKNPLATGEITINKGTINQTSLKSTQGKFNYQNARLDFFFQSLWDEKYLGIPDINWQGSNLNRESKFLDKSPLLITGSFPYQLPFASVKPDHEQFNLKLNIKDSGLMLLNIFSQGQLNWVDGKGEVKLDIAGNFDQEKLQIQQTMGNAKIENGTIAAQFFPKDPLTEINGAIGFNLDRITVENLKGKFSGGEVQINGTLPLTPATPQENPLTVNLQNLALNLRGIYQGNALGNINITGTVFQPKIGGQLQLFDGKIQLTPTQTLTGISNQKSLTPEIYFNNLQFKLGENVQIIQTPVLNFFAEGSLSLNGTKSELLPEGSIQLKGGQVNLFASQLRLAEGAKNTARFFPNHGLDPYLDIQLIGLVSETNRNQIPIDPSSPEIRDLPQESLGSLQTIRIEANVNGFASQLTNNINLSSSPPRSEKEIIALLGGGFINNFGTNESTLGLANLAGKAFFGSFQGHVADAFGLSQFAIFPTQIIEETQRTSTLGLGGEISIDIANRFSFSVLKILTNEQKPQFGFRYRLNNNILLRGSSNFNNESRGVIEYQQRF</sequence>
<organism evidence="6 7">
    <name type="scientific">Gomphosphaeria aponina SAG 52.96 = DSM 107014</name>
    <dbReference type="NCBI Taxonomy" id="1521640"/>
    <lineage>
        <taxon>Bacteria</taxon>
        <taxon>Bacillati</taxon>
        <taxon>Cyanobacteriota</taxon>
        <taxon>Cyanophyceae</taxon>
        <taxon>Oscillatoriophycideae</taxon>
        <taxon>Chroococcales</taxon>
        <taxon>Gomphosphaeriaceae</taxon>
        <taxon>Gomphosphaeria</taxon>
    </lineage>
</organism>
<evidence type="ECO:0000256" key="2">
    <source>
        <dbReference type="ARBA" id="ARBA00022692"/>
    </source>
</evidence>
<dbReference type="PANTHER" id="PTHR34457:SF3">
    <property type="entry name" value="PROTEIN TIC236, CHLOROPLASTIC"/>
    <property type="match status" value="1"/>
</dbReference>
<feature type="domain" description="Translocation and assembly module TamB C-terminal" evidence="5">
    <location>
        <begin position="1263"/>
        <end position="1631"/>
    </location>
</feature>
<keyword evidence="4" id="KW-0472">Membrane</keyword>
<dbReference type="PANTHER" id="PTHR34457">
    <property type="entry name" value="EMBRYO DEFECTIVE 2410"/>
    <property type="match status" value="1"/>
</dbReference>
<dbReference type="EMBL" id="JADQBC010000031">
    <property type="protein sequence ID" value="MBR8827462.1"/>
    <property type="molecule type" value="Genomic_DNA"/>
</dbReference>
<evidence type="ECO:0000313" key="6">
    <source>
        <dbReference type="EMBL" id="MBR8827462.1"/>
    </source>
</evidence>
<dbReference type="InterPro" id="IPR053022">
    <property type="entry name" value="Chloroplast_translocon_comp"/>
</dbReference>
<dbReference type="Proteomes" id="UP000767446">
    <property type="component" value="Unassembled WGS sequence"/>
</dbReference>
<evidence type="ECO:0000256" key="1">
    <source>
        <dbReference type="ARBA" id="ARBA00004167"/>
    </source>
</evidence>
<evidence type="ECO:0000256" key="4">
    <source>
        <dbReference type="ARBA" id="ARBA00023136"/>
    </source>
</evidence>
<comment type="caution">
    <text evidence="6">The sequence shown here is derived from an EMBL/GenBank/DDBJ whole genome shotgun (WGS) entry which is preliminary data.</text>
</comment>
<dbReference type="InterPro" id="IPR007452">
    <property type="entry name" value="TamB_C"/>
</dbReference>
<proteinExistence type="predicted"/>
<dbReference type="GO" id="GO:0005886">
    <property type="term" value="C:plasma membrane"/>
    <property type="evidence" value="ECO:0007669"/>
    <property type="project" value="InterPro"/>
</dbReference>
<protein>
    <submittedName>
        <fullName evidence="6">Translocation/assembly module TamB domain-containing protein</fullName>
    </submittedName>
</protein>